<dbReference type="AlphaFoldDB" id="A0ABD5PVJ4"/>
<feature type="transmembrane region" description="Helical" evidence="1">
    <location>
        <begin position="367"/>
        <end position="386"/>
    </location>
</feature>
<protein>
    <recommendedName>
        <fullName evidence="4">DUF2207 domain-containing protein</fullName>
    </recommendedName>
</protein>
<comment type="caution">
    <text evidence="2">The sequence shown here is derived from an EMBL/GenBank/DDBJ whole genome shotgun (WGS) entry which is preliminary data.</text>
</comment>
<feature type="transmembrane region" description="Helical" evidence="1">
    <location>
        <begin position="311"/>
        <end position="328"/>
    </location>
</feature>
<feature type="transmembrane region" description="Helical" evidence="1">
    <location>
        <begin position="287"/>
        <end position="305"/>
    </location>
</feature>
<keyword evidence="3" id="KW-1185">Reference proteome</keyword>
<dbReference type="RefSeq" id="WP_250141248.1">
    <property type="nucleotide sequence ID" value="NZ_JALIQP010000003.1"/>
</dbReference>
<evidence type="ECO:0000313" key="2">
    <source>
        <dbReference type="EMBL" id="MFC4544518.1"/>
    </source>
</evidence>
<dbReference type="EMBL" id="JBHSFA010000011">
    <property type="protein sequence ID" value="MFC4544518.1"/>
    <property type="molecule type" value="Genomic_DNA"/>
</dbReference>
<evidence type="ECO:0000313" key="3">
    <source>
        <dbReference type="Proteomes" id="UP001595898"/>
    </source>
</evidence>
<sequence>MSPPNTPSRRSARRLGIVVLIALGVPVASAGLAVGAYPPLSVCGVCDSIDGASDAGTLDVHVDEHGDSHWIARVPVTESAAETYRTNQTALEAAVDEGWYRYDVAIDDARNVDASIEDGTVRVAYTVADVAESGVDGGWVFDYLYAGGTRYRYDLLADRVTIHAPDGARVTNSPPNARVEDGSVTWTSDDGIASKTYVTYGPSGVSGTLASWGTAGVVYGPLVLSHGLRAGLAPIAIVGLATVAAGRLGGGRWGVAGGAGRTVGDAGRRGLDRVCTRFDRSLDQRTLAGVAVGTAALLCAVSWLAFGLGQAILLGTFGVATAAFLPLGHALERDESAWRFGLLAVAAPLAATIAFAPYYAAGLGPSLAGLLFVPWAIGIGVVGYWLSLVGRRVGGAESESDPG</sequence>
<organism evidence="2 3">
    <name type="scientific">Halosolutus amylolyticus</name>
    <dbReference type="NCBI Taxonomy" id="2932267"/>
    <lineage>
        <taxon>Archaea</taxon>
        <taxon>Methanobacteriati</taxon>
        <taxon>Methanobacteriota</taxon>
        <taxon>Stenosarchaea group</taxon>
        <taxon>Halobacteria</taxon>
        <taxon>Halobacteriales</taxon>
        <taxon>Natrialbaceae</taxon>
        <taxon>Halosolutus</taxon>
    </lineage>
</organism>
<gene>
    <name evidence="2" type="ORF">ACFO5R_21535</name>
</gene>
<name>A0ABD5PVJ4_9EURY</name>
<dbReference type="Proteomes" id="UP001595898">
    <property type="component" value="Unassembled WGS sequence"/>
</dbReference>
<keyword evidence="1" id="KW-0472">Membrane</keyword>
<keyword evidence="1" id="KW-0812">Transmembrane</keyword>
<reference evidence="2 3" key="1">
    <citation type="journal article" date="2019" name="Int. J. Syst. Evol. Microbiol.">
        <title>The Global Catalogue of Microorganisms (GCM) 10K type strain sequencing project: providing services to taxonomists for standard genome sequencing and annotation.</title>
        <authorList>
            <consortium name="The Broad Institute Genomics Platform"/>
            <consortium name="The Broad Institute Genome Sequencing Center for Infectious Disease"/>
            <person name="Wu L."/>
            <person name="Ma J."/>
        </authorList>
    </citation>
    <scope>NUCLEOTIDE SEQUENCE [LARGE SCALE GENOMIC DNA]</scope>
    <source>
        <strain evidence="2 3">WLHS5</strain>
    </source>
</reference>
<proteinExistence type="predicted"/>
<feature type="transmembrane region" description="Helical" evidence="1">
    <location>
        <begin position="340"/>
        <end position="361"/>
    </location>
</feature>
<evidence type="ECO:0000256" key="1">
    <source>
        <dbReference type="SAM" id="Phobius"/>
    </source>
</evidence>
<evidence type="ECO:0008006" key="4">
    <source>
        <dbReference type="Google" id="ProtNLM"/>
    </source>
</evidence>
<accession>A0ABD5PVJ4</accession>
<keyword evidence="1" id="KW-1133">Transmembrane helix</keyword>